<dbReference type="Gene3D" id="6.10.140.1230">
    <property type="match status" value="1"/>
</dbReference>
<feature type="region of interest" description="Disordered" evidence="1">
    <location>
        <begin position="158"/>
        <end position="197"/>
    </location>
</feature>
<dbReference type="GO" id="GO:0007034">
    <property type="term" value="P:vacuolar transport"/>
    <property type="evidence" value="ECO:0007669"/>
    <property type="project" value="InterPro"/>
</dbReference>
<evidence type="ECO:0000313" key="3">
    <source>
        <dbReference type="Proteomes" id="UP000799444"/>
    </source>
</evidence>
<dbReference type="Pfam" id="PF03357">
    <property type="entry name" value="Snf7"/>
    <property type="match status" value="1"/>
</dbReference>
<proteinExistence type="predicted"/>
<comment type="caution">
    <text evidence="2">The sequence shown here is derived from an EMBL/GenBank/DDBJ whole genome shotgun (WGS) entry which is preliminary data.</text>
</comment>
<keyword evidence="3" id="KW-1185">Reference proteome</keyword>
<dbReference type="AlphaFoldDB" id="A0A9P4V1D4"/>
<evidence type="ECO:0000256" key="1">
    <source>
        <dbReference type="SAM" id="MobiDB-lite"/>
    </source>
</evidence>
<gene>
    <name evidence="2" type="ORF">EJ04DRAFT_535651</name>
</gene>
<reference evidence="2" key="1">
    <citation type="journal article" date="2020" name="Stud. Mycol.">
        <title>101 Dothideomycetes genomes: a test case for predicting lifestyles and emergence of pathogens.</title>
        <authorList>
            <person name="Haridas S."/>
            <person name="Albert R."/>
            <person name="Binder M."/>
            <person name="Bloem J."/>
            <person name="Labutti K."/>
            <person name="Salamov A."/>
            <person name="Andreopoulos B."/>
            <person name="Baker S."/>
            <person name="Barry K."/>
            <person name="Bills G."/>
            <person name="Bluhm B."/>
            <person name="Cannon C."/>
            <person name="Castanera R."/>
            <person name="Culley D."/>
            <person name="Daum C."/>
            <person name="Ezra D."/>
            <person name="Gonzalez J."/>
            <person name="Henrissat B."/>
            <person name="Kuo A."/>
            <person name="Liang C."/>
            <person name="Lipzen A."/>
            <person name="Lutzoni F."/>
            <person name="Magnuson J."/>
            <person name="Mondo S."/>
            <person name="Nolan M."/>
            <person name="Ohm R."/>
            <person name="Pangilinan J."/>
            <person name="Park H.-J."/>
            <person name="Ramirez L."/>
            <person name="Alfaro M."/>
            <person name="Sun H."/>
            <person name="Tritt A."/>
            <person name="Yoshinaga Y."/>
            <person name="Zwiers L.-H."/>
            <person name="Turgeon B."/>
            <person name="Goodwin S."/>
            <person name="Spatafora J."/>
            <person name="Crous P."/>
            <person name="Grigoriev I."/>
        </authorList>
    </citation>
    <scope>NUCLEOTIDE SEQUENCE</scope>
    <source>
        <strain evidence="2">CBS 125425</strain>
    </source>
</reference>
<name>A0A9P4V1D4_9PLEO</name>
<dbReference type="InterPro" id="IPR005024">
    <property type="entry name" value="Snf7_fam"/>
</dbReference>
<dbReference type="PANTHER" id="PTHR10476">
    <property type="entry name" value="CHARGED MULTIVESICULAR BODY PROTEIN"/>
    <property type="match status" value="1"/>
</dbReference>
<accession>A0A9P4V1D4</accession>
<dbReference type="EMBL" id="ML996166">
    <property type="protein sequence ID" value="KAF2733096.1"/>
    <property type="molecule type" value="Genomic_DNA"/>
</dbReference>
<organism evidence="2 3">
    <name type="scientific">Polyplosphaeria fusca</name>
    <dbReference type="NCBI Taxonomy" id="682080"/>
    <lineage>
        <taxon>Eukaryota</taxon>
        <taxon>Fungi</taxon>
        <taxon>Dikarya</taxon>
        <taxon>Ascomycota</taxon>
        <taxon>Pezizomycotina</taxon>
        <taxon>Dothideomycetes</taxon>
        <taxon>Pleosporomycetidae</taxon>
        <taxon>Pleosporales</taxon>
        <taxon>Tetraplosphaeriaceae</taxon>
        <taxon>Polyplosphaeria</taxon>
    </lineage>
</organism>
<dbReference type="Proteomes" id="UP000799444">
    <property type="component" value="Unassembled WGS sequence"/>
</dbReference>
<evidence type="ECO:0000313" key="2">
    <source>
        <dbReference type="EMBL" id="KAF2733096.1"/>
    </source>
</evidence>
<sequence>MSGLEKALFNLKFTAKQLNRQAAKAGKDETAEKSKLEKAMKAGHNDIARIYAQNAIRKQNEKLNLMRLSSRIDAVSSRVQTAVTMRQVTGSMANVVRGMDSAMKAMDLEKISAVMDKFEEQFENLDVATEYYENASSSATAVGTPQEDVDRLMAQAADKAGVELQEDLQPAPQAKIKTGPTEQEEDGLNERLRALRN</sequence>
<dbReference type="OrthoDB" id="10266568at2759"/>
<protein>
    <submittedName>
        <fullName evidence="2">Uncharacterized protein</fullName>
    </submittedName>
</protein>
<feature type="compositionally biased region" description="Basic and acidic residues" evidence="1">
    <location>
        <begin position="188"/>
        <end position="197"/>
    </location>
</feature>